<dbReference type="CDD" id="cd03801">
    <property type="entry name" value="GT4_PimA-like"/>
    <property type="match status" value="1"/>
</dbReference>
<evidence type="ECO:0000313" key="5">
    <source>
        <dbReference type="EMBL" id="GAP41791.1"/>
    </source>
</evidence>
<accession>A0A0S7BZG2</accession>
<dbReference type="AlphaFoldDB" id="A0A0S7BZG2"/>
<dbReference type="Pfam" id="PF00534">
    <property type="entry name" value="Glycos_transf_1"/>
    <property type="match status" value="1"/>
</dbReference>
<keyword evidence="6" id="KW-1185">Reference proteome</keyword>
<evidence type="ECO:0000313" key="6">
    <source>
        <dbReference type="Proteomes" id="UP000053370"/>
    </source>
</evidence>
<evidence type="ECO:0000256" key="1">
    <source>
        <dbReference type="ARBA" id="ARBA00022676"/>
    </source>
</evidence>
<feature type="domain" description="Glycosyltransferase subfamily 4-like N-terminal" evidence="4">
    <location>
        <begin position="15"/>
        <end position="169"/>
    </location>
</feature>
<dbReference type="EMBL" id="DF968181">
    <property type="protein sequence ID" value="GAP41791.1"/>
    <property type="molecule type" value="Genomic_DNA"/>
</dbReference>
<dbReference type="InterPro" id="IPR001296">
    <property type="entry name" value="Glyco_trans_1"/>
</dbReference>
<evidence type="ECO:0000259" key="3">
    <source>
        <dbReference type="Pfam" id="PF00534"/>
    </source>
</evidence>
<dbReference type="Proteomes" id="UP000053370">
    <property type="component" value="Unassembled WGS sequence"/>
</dbReference>
<evidence type="ECO:0000256" key="2">
    <source>
        <dbReference type="ARBA" id="ARBA00022679"/>
    </source>
</evidence>
<keyword evidence="1" id="KW-0328">Glycosyltransferase</keyword>
<dbReference type="SUPFAM" id="SSF53756">
    <property type="entry name" value="UDP-Glycosyltransferase/glycogen phosphorylase"/>
    <property type="match status" value="1"/>
</dbReference>
<sequence>MKVLFFSRDYTPHDYRFLKAIAEIGHECYYLRLEDRGQRLERRKLPDSVHVINWKWGKSPRDPVNDPYVISDLKTIWNEIRPDVIHTGPLPDVSWLAARAGLHPHAAMSWGFDLMHDIEISDAMRQTTAFALQNADWFLGDCYVERDTAASLGLNPAHATIFPWGIDLQKLTRKKSLLRGEFVQDDDFVLISLRTMEPNYNVATIVKGFLLAAQNVSSLKLLLLGDGSQKAMLQQMASSAPEEIQKRIFWIGRKKNDELKDYYCASDLYLSASITDGTSVSLLEAMAFEVPVLVSAIPGNLEWVTADETGLLFEPNNEQMLAEKILFCYENRGKLNSMIKNARKMIEEKADWEKNKFQLTTAYEQAIAVSKQRGFSR</sequence>
<reference evidence="5" key="1">
    <citation type="journal article" date="2015" name="Genome Announc.">
        <title>Draft Genome Sequence of Anaerolineae Strain TC1, a Novel Isolate from a Methanogenic Wastewater Treatment System.</title>
        <authorList>
            <person name="Matsuura N."/>
            <person name="Tourlousse D.M."/>
            <person name="Sun L."/>
            <person name="Toyonaga M."/>
            <person name="Kuroda K."/>
            <person name="Ohashi A."/>
            <person name="Cruz R."/>
            <person name="Yamaguchi T."/>
            <person name="Sekiguchi Y."/>
        </authorList>
    </citation>
    <scope>NUCLEOTIDE SEQUENCE [LARGE SCALE GENOMIC DNA]</scope>
    <source>
        <strain evidence="5">TC1</strain>
    </source>
</reference>
<dbReference type="OrthoDB" id="9810929at2"/>
<dbReference type="PANTHER" id="PTHR12526">
    <property type="entry name" value="GLYCOSYLTRANSFERASE"/>
    <property type="match status" value="1"/>
</dbReference>
<dbReference type="PANTHER" id="PTHR12526:SF629">
    <property type="entry name" value="TEICHURONIC ACID BIOSYNTHESIS GLYCOSYLTRANSFERASE TUAH-RELATED"/>
    <property type="match status" value="1"/>
</dbReference>
<organism evidence="5">
    <name type="scientific">Flexilinea flocculi</name>
    <dbReference type="NCBI Taxonomy" id="1678840"/>
    <lineage>
        <taxon>Bacteria</taxon>
        <taxon>Bacillati</taxon>
        <taxon>Chloroflexota</taxon>
        <taxon>Anaerolineae</taxon>
        <taxon>Anaerolineales</taxon>
        <taxon>Anaerolineaceae</taxon>
        <taxon>Flexilinea</taxon>
    </lineage>
</organism>
<feature type="domain" description="Glycosyl transferase family 1" evidence="3">
    <location>
        <begin position="183"/>
        <end position="345"/>
    </location>
</feature>
<dbReference type="Gene3D" id="3.40.50.2000">
    <property type="entry name" value="Glycogen Phosphorylase B"/>
    <property type="match status" value="2"/>
</dbReference>
<protein>
    <submittedName>
        <fullName evidence="5">Glycosyltransferase</fullName>
    </submittedName>
</protein>
<dbReference type="InterPro" id="IPR028098">
    <property type="entry name" value="Glyco_trans_4-like_N"/>
</dbReference>
<proteinExistence type="predicted"/>
<keyword evidence="2 5" id="KW-0808">Transferase</keyword>
<dbReference type="RefSeq" id="WP_062283740.1">
    <property type="nucleotide sequence ID" value="NZ_DF968181.1"/>
</dbReference>
<dbReference type="GO" id="GO:0016757">
    <property type="term" value="F:glycosyltransferase activity"/>
    <property type="evidence" value="ECO:0007669"/>
    <property type="project" value="UniProtKB-KW"/>
</dbReference>
<dbReference type="STRING" id="1678840.ATC1_131787"/>
<name>A0A0S7BZG2_9CHLR</name>
<dbReference type="Pfam" id="PF13439">
    <property type="entry name" value="Glyco_transf_4"/>
    <property type="match status" value="1"/>
</dbReference>
<gene>
    <name evidence="5" type="ORF">ATC1_131787</name>
</gene>
<evidence type="ECO:0000259" key="4">
    <source>
        <dbReference type="Pfam" id="PF13439"/>
    </source>
</evidence>